<dbReference type="OMA" id="HGDDICE"/>
<sequence>MADARRIAIIGAGASGITAAIQLKQKLGIQAQIFELRSDFGGTWFANTYPGCACDVPSHLYSLSFEINPNWTKRYSSQEEIRQYFRNVAHKHRLEEQTMFNTEVVSATWLDAERKWKLDWRRGGPDASVQTTFFDIVFAGLGPLRIPRTTEQFKDFEGTLVHTANWDPTIDFTGKRVGLVGSGATAVQVIPELQKVAGSLHNYIRTPAWVLERKQYRYSRMMKFIFTYVPLVARLYRLYLYIMMEFFYVNFGYNNSFFSRLFKRGVIKSMEGRLKKSGRPDLVDKVVPKYPIGCKRITPSEMYLEALCKPNVTVDRSSIKEVRGRTVVTEDGNEHEFDILVLATGYDVQGFIGNLDIRGKNKRSLSEEWKDKFPDNYNSLTVNGYPNFFMLLGPTAILGHNSVLIMMEIQVDYAIKCIQYMNKKKVAAIEPTKEAQEEFLKKLKKDLDTTVWAQSCHSWYQNSKGEVTSVWSSTVTTFWRLMRRVNTSHYHITRA</sequence>
<evidence type="ECO:0000256" key="2">
    <source>
        <dbReference type="SAM" id="Phobius"/>
    </source>
</evidence>
<reference evidence="3 4" key="1">
    <citation type="submission" date="2016-07" db="EMBL/GenBank/DDBJ databases">
        <title>Pervasive Adenine N6-methylation of Active Genes in Fungi.</title>
        <authorList>
            <consortium name="DOE Joint Genome Institute"/>
            <person name="Mondo S.J."/>
            <person name="Dannebaum R.O."/>
            <person name="Kuo R.C."/>
            <person name="Labutti K."/>
            <person name="Haridas S."/>
            <person name="Kuo A."/>
            <person name="Salamov A."/>
            <person name="Ahrendt S.R."/>
            <person name="Lipzen A."/>
            <person name="Sullivan W."/>
            <person name="Andreopoulos W.B."/>
            <person name="Clum A."/>
            <person name="Lindquist E."/>
            <person name="Daum C."/>
            <person name="Ramamoorthy G.K."/>
            <person name="Gryganskyi A."/>
            <person name="Culley D."/>
            <person name="Magnuson J.K."/>
            <person name="James T.Y."/>
            <person name="O'Malley M.A."/>
            <person name="Stajich J.E."/>
            <person name="Spatafora J.W."/>
            <person name="Visel A."/>
            <person name="Grigoriev I.V."/>
        </authorList>
    </citation>
    <scope>NUCLEOTIDE SEQUENCE [LARGE SCALE GENOMIC DNA]</scope>
    <source>
        <strain evidence="3 4">NRRL 2496</strain>
    </source>
</reference>
<name>A0A1X2H9S8_SYNRA</name>
<keyword evidence="2" id="KW-0812">Transmembrane</keyword>
<dbReference type="PRINTS" id="PR00469">
    <property type="entry name" value="PNDRDTASEII"/>
</dbReference>
<dbReference type="EMBL" id="MCGN01000006">
    <property type="protein sequence ID" value="ORY95405.1"/>
    <property type="molecule type" value="Genomic_DNA"/>
</dbReference>
<accession>A0A1X2H9S8</accession>
<dbReference type="PANTHER" id="PTHR42877">
    <property type="entry name" value="L-ORNITHINE N(5)-MONOOXYGENASE-RELATED"/>
    <property type="match status" value="1"/>
</dbReference>
<dbReference type="InterPro" id="IPR051209">
    <property type="entry name" value="FAD-bind_Monooxygenase_sf"/>
</dbReference>
<dbReference type="InParanoid" id="A0A1X2H9S8"/>
<keyword evidence="4" id="KW-1185">Reference proteome</keyword>
<dbReference type="Proteomes" id="UP000242180">
    <property type="component" value="Unassembled WGS sequence"/>
</dbReference>
<keyword evidence="2" id="KW-1133">Transmembrane helix</keyword>
<comment type="similarity">
    <text evidence="1">Belongs to the FAD-binding monooxygenase family.</text>
</comment>
<dbReference type="STRING" id="13706.A0A1X2H9S8"/>
<feature type="transmembrane region" description="Helical" evidence="2">
    <location>
        <begin position="224"/>
        <end position="249"/>
    </location>
</feature>
<dbReference type="PANTHER" id="PTHR42877:SF4">
    <property type="entry name" value="FAD_NAD(P)-BINDING DOMAIN-CONTAINING PROTEIN-RELATED"/>
    <property type="match status" value="1"/>
</dbReference>
<organism evidence="3 4">
    <name type="scientific">Syncephalastrum racemosum</name>
    <name type="common">Filamentous fungus</name>
    <dbReference type="NCBI Taxonomy" id="13706"/>
    <lineage>
        <taxon>Eukaryota</taxon>
        <taxon>Fungi</taxon>
        <taxon>Fungi incertae sedis</taxon>
        <taxon>Mucoromycota</taxon>
        <taxon>Mucoromycotina</taxon>
        <taxon>Mucoromycetes</taxon>
        <taxon>Mucorales</taxon>
        <taxon>Syncephalastraceae</taxon>
        <taxon>Syncephalastrum</taxon>
    </lineage>
</organism>
<dbReference type="SUPFAM" id="SSF51905">
    <property type="entry name" value="FAD/NAD(P)-binding domain"/>
    <property type="match status" value="1"/>
</dbReference>
<proteinExistence type="inferred from homology"/>
<dbReference type="Pfam" id="PF13450">
    <property type="entry name" value="NAD_binding_8"/>
    <property type="match status" value="1"/>
</dbReference>
<dbReference type="Gene3D" id="3.50.50.60">
    <property type="entry name" value="FAD/NAD(P)-binding domain"/>
    <property type="match status" value="2"/>
</dbReference>
<evidence type="ECO:0000256" key="1">
    <source>
        <dbReference type="ARBA" id="ARBA00010139"/>
    </source>
</evidence>
<keyword evidence="2" id="KW-0472">Membrane</keyword>
<dbReference type="AlphaFoldDB" id="A0A1X2H9S8"/>
<evidence type="ECO:0000313" key="4">
    <source>
        <dbReference type="Proteomes" id="UP000242180"/>
    </source>
</evidence>
<protein>
    <submittedName>
        <fullName evidence="3">Uncharacterized protein</fullName>
    </submittedName>
</protein>
<gene>
    <name evidence="3" type="ORF">BCR43DRAFT_525142</name>
</gene>
<comment type="caution">
    <text evidence="3">The sequence shown here is derived from an EMBL/GenBank/DDBJ whole genome shotgun (WGS) entry which is preliminary data.</text>
</comment>
<dbReference type="OrthoDB" id="74360at2759"/>
<dbReference type="InterPro" id="IPR036188">
    <property type="entry name" value="FAD/NAD-bd_sf"/>
</dbReference>
<evidence type="ECO:0000313" key="3">
    <source>
        <dbReference type="EMBL" id="ORY95405.1"/>
    </source>
</evidence>